<feature type="chain" id="PRO_5034117964" evidence="2">
    <location>
        <begin position="20"/>
        <end position="168"/>
    </location>
</feature>
<dbReference type="AlphaFoldDB" id="A0A8H6L223"/>
<sequence length="168" mass="18511">MRHGLWGLKNVLGALVVAATKNDRHGALVNGLEDLRLLYLDLKWGKNMQRCTFGDFQGALEERGHVGPLETRQKARAERNAGMASNDVGQWASKQAEFQDQFPKEKGTRKGAEGSQSLSHILHVSRAPFSAPSASADQARRWRDREGQVSGPAISLPHRIAGNVERYG</sequence>
<evidence type="ECO:0000256" key="2">
    <source>
        <dbReference type="SAM" id="SignalP"/>
    </source>
</evidence>
<feature type="signal peptide" evidence="2">
    <location>
        <begin position="1"/>
        <end position="19"/>
    </location>
</feature>
<proteinExistence type="predicted"/>
<accession>A0A8H6L223</accession>
<evidence type="ECO:0000256" key="1">
    <source>
        <dbReference type="SAM" id="MobiDB-lite"/>
    </source>
</evidence>
<keyword evidence="4" id="KW-1185">Reference proteome</keyword>
<evidence type="ECO:0000313" key="4">
    <source>
        <dbReference type="Proteomes" id="UP000578531"/>
    </source>
</evidence>
<name>A0A8H6L223_9LECA</name>
<dbReference type="GeneID" id="59290930"/>
<gene>
    <name evidence="3" type="ORF">HO173_009278</name>
</gene>
<feature type="region of interest" description="Disordered" evidence="1">
    <location>
        <begin position="129"/>
        <end position="168"/>
    </location>
</feature>
<protein>
    <submittedName>
        <fullName evidence="3">Uncharacterized protein</fullName>
    </submittedName>
</protein>
<dbReference type="Proteomes" id="UP000578531">
    <property type="component" value="Unassembled WGS sequence"/>
</dbReference>
<feature type="compositionally biased region" description="Basic and acidic residues" evidence="1">
    <location>
        <begin position="138"/>
        <end position="147"/>
    </location>
</feature>
<evidence type="ECO:0000313" key="3">
    <source>
        <dbReference type="EMBL" id="KAF6232610.1"/>
    </source>
</evidence>
<comment type="caution">
    <text evidence="3">The sequence shown here is derived from an EMBL/GenBank/DDBJ whole genome shotgun (WGS) entry which is preliminary data.</text>
</comment>
<keyword evidence="2" id="KW-0732">Signal</keyword>
<dbReference type="EMBL" id="JACCJC010000047">
    <property type="protein sequence ID" value="KAF6232610.1"/>
    <property type="molecule type" value="Genomic_DNA"/>
</dbReference>
<dbReference type="RefSeq" id="XP_037162036.1">
    <property type="nucleotide sequence ID" value="XM_037311169.1"/>
</dbReference>
<reference evidence="3 4" key="1">
    <citation type="journal article" date="2020" name="Genomics">
        <title>Complete, high-quality genomes from long-read metagenomic sequencing of two wolf lichen thalli reveals enigmatic genome architecture.</title>
        <authorList>
            <person name="McKenzie S.K."/>
            <person name="Walston R.F."/>
            <person name="Allen J.L."/>
        </authorList>
    </citation>
    <scope>NUCLEOTIDE SEQUENCE [LARGE SCALE GENOMIC DNA]</scope>
    <source>
        <strain evidence="3">WasteWater2</strain>
    </source>
</reference>
<organism evidence="3 4">
    <name type="scientific">Letharia columbiana</name>
    <dbReference type="NCBI Taxonomy" id="112416"/>
    <lineage>
        <taxon>Eukaryota</taxon>
        <taxon>Fungi</taxon>
        <taxon>Dikarya</taxon>
        <taxon>Ascomycota</taxon>
        <taxon>Pezizomycotina</taxon>
        <taxon>Lecanoromycetes</taxon>
        <taxon>OSLEUM clade</taxon>
        <taxon>Lecanoromycetidae</taxon>
        <taxon>Lecanorales</taxon>
        <taxon>Lecanorineae</taxon>
        <taxon>Parmeliaceae</taxon>
        <taxon>Letharia</taxon>
    </lineage>
</organism>